<dbReference type="SMART" id="SM00382">
    <property type="entry name" value="AAA"/>
    <property type="match status" value="1"/>
</dbReference>
<dbReference type="RefSeq" id="WP_309854324.1">
    <property type="nucleotide sequence ID" value="NZ_JAVDQJ010000004.1"/>
</dbReference>
<dbReference type="CDD" id="cd01131">
    <property type="entry name" value="PilT"/>
    <property type="match status" value="1"/>
</dbReference>
<dbReference type="PANTHER" id="PTHR30486">
    <property type="entry name" value="TWITCHING MOTILITY PROTEIN PILT"/>
    <property type="match status" value="1"/>
</dbReference>
<gene>
    <name evidence="3" type="ORF">J2Y00_001743</name>
</gene>
<dbReference type="GO" id="GO:0005524">
    <property type="term" value="F:ATP binding"/>
    <property type="evidence" value="ECO:0007669"/>
    <property type="project" value="InterPro"/>
</dbReference>
<accession>A0AAE4BLN3</accession>
<sequence length="365" mass="40057">MSDIQPAQLASMLKFMVQSRASDLHFRAGRPPMGRVDGDLKPLFPDPLTAPVVSAIAEMMMSEETKEFFHKNWEADFAYSVPGVARFRVNVFKQRGSVAIVMRVIGSGIPTMAQLGLPAVLGEHFAIQERGLILVTGPTGSGKTTTLSAFIDHLNDSFPYHILTLEDPIEVLYQDKKSIVAQREIGNDSRNFSNALRAALRQDPDVILIGEMRDKETVEAALSAAGTGHLVLSTLHTMDAPRTIQRVIDFFPPHERPQIRQSLSEALVGICSQRLLAKKGGGRVLGMEVMVGTPMVKDIIKDEERTSELKEAILDGAQYGMRTFDQHVAQLYADGVVEYEDAMAAASSPSDFKLLLTKSGIPIPR</sequence>
<dbReference type="InterPro" id="IPR003593">
    <property type="entry name" value="AAA+_ATPase"/>
</dbReference>
<evidence type="ECO:0000313" key="3">
    <source>
        <dbReference type="EMBL" id="MDR6218180.1"/>
    </source>
</evidence>
<dbReference type="AlphaFoldDB" id="A0AAE4BLN3"/>
<dbReference type="SUPFAM" id="SSF52540">
    <property type="entry name" value="P-loop containing nucleoside triphosphate hydrolases"/>
    <property type="match status" value="1"/>
</dbReference>
<comment type="caution">
    <text evidence="3">The sequence shown here is derived from an EMBL/GenBank/DDBJ whole genome shotgun (WGS) entry which is preliminary data.</text>
</comment>
<dbReference type="InterPro" id="IPR006321">
    <property type="entry name" value="PilT/PilU"/>
</dbReference>
<name>A0AAE4BLN3_9DEIO</name>
<dbReference type="PROSITE" id="PS00662">
    <property type="entry name" value="T2SP_E"/>
    <property type="match status" value="1"/>
</dbReference>
<organism evidence="3 4">
    <name type="scientific">Deinococcus soli</name>
    <name type="common">ex Cha et al. 2016</name>
    <dbReference type="NCBI Taxonomy" id="1309411"/>
    <lineage>
        <taxon>Bacteria</taxon>
        <taxon>Thermotogati</taxon>
        <taxon>Deinococcota</taxon>
        <taxon>Deinococci</taxon>
        <taxon>Deinococcales</taxon>
        <taxon>Deinococcaceae</taxon>
        <taxon>Deinococcus</taxon>
    </lineage>
</organism>
<dbReference type="Gene3D" id="3.30.450.90">
    <property type="match status" value="1"/>
</dbReference>
<dbReference type="InterPro" id="IPR050921">
    <property type="entry name" value="T4SS_GSP_E_ATPase"/>
</dbReference>
<dbReference type="Pfam" id="PF00437">
    <property type="entry name" value="T2SSE"/>
    <property type="match status" value="1"/>
</dbReference>
<comment type="similarity">
    <text evidence="1">Belongs to the GSP E family.</text>
</comment>
<evidence type="ECO:0000256" key="1">
    <source>
        <dbReference type="ARBA" id="ARBA00006611"/>
    </source>
</evidence>
<evidence type="ECO:0000259" key="2">
    <source>
        <dbReference type="PROSITE" id="PS00662"/>
    </source>
</evidence>
<dbReference type="EMBL" id="JAVDQK010000004">
    <property type="protein sequence ID" value="MDR6218180.1"/>
    <property type="molecule type" value="Genomic_DNA"/>
</dbReference>
<dbReference type="Proteomes" id="UP001185331">
    <property type="component" value="Unassembled WGS sequence"/>
</dbReference>
<proteinExistence type="inferred from homology"/>
<evidence type="ECO:0000313" key="4">
    <source>
        <dbReference type="Proteomes" id="UP001185331"/>
    </source>
</evidence>
<dbReference type="NCBIfam" id="TIGR01420">
    <property type="entry name" value="pilT_fam"/>
    <property type="match status" value="1"/>
</dbReference>
<dbReference type="PANTHER" id="PTHR30486:SF12">
    <property type="entry name" value="TYPE IV PILUS ATPASE PILU"/>
    <property type="match status" value="1"/>
</dbReference>
<dbReference type="InterPro" id="IPR027417">
    <property type="entry name" value="P-loop_NTPase"/>
</dbReference>
<dbReference type="GO" id="GO:0016887">
    <property type="term" value="F:ATP hydrolysis activity"/>
    <property type="evidence" value="ECO:0007669"/>
    <property type="project" value="InterPro"/>
</dbReference>
<reference evidence="3" key="1">
    <citation type="submission" date="2023-07" db="EMBL/GenBank/DDBJ databases">
        <title>Sorghum-associated microbial communities from plants grown in Nebraska, USA.</title>
        <authorList>
            <person name="Schachtman D."/>
        </authorList>
    </citation>
    <scope>NUCLEOTIDE SEQUENCE</scope>
    <source>
        <strain evidence="3">BE330</strain>
    </source>
</reference>
<dbReference type="Gene3D" id="3.40.50.300">
    <property type="entry name" value="P-loop containing nucleotide triphosphate hydrolases"/>
    <property type="match status" value="1"/>
</dbReference>
<dbReference type="InterPro" id="IPR001482">
    <property type="entry name" value="T2SS/T4SS_dom"/>
</dbReference>
<protein>
    <submittedName>
        <fullName evidence="3">Twitching motility protein PilT</fullName>
    </submittedName>
</protein>
<feature type="domain" description="Bacterial type II secretion system protein E" evidence="2">
    <location>
        <begin position="200"/>
        <end position="214"/>
    </location>
</feature>